<protein>
    <recommendedName>
        <fullName evidence="1">Amidohydrolase-related domain-containing protein</fullName>
    </recommendedName>
</protein>
<organism evidence="2 3">
    <name type="scientific">Aspergillus lentulus</name>
    <dbReference type="NCBI Taxonomy" id="293939"/>
    <lineage>
        <taxon>Eukaryota</taxon>
        <taxon>Fungi</taxon>
        <taxon>Dikarya</taxon>
        <taxon>Ascomycota</taxon>
        <taxon>Pezizomycotina</taxon>
        <taxon>Eurotiomycetes</taxon>
        <taxon>Eurotiomycetidae</taxon>
        <taxon>Eurotiales</taxon>
        <taxon>Aspergillaceae</taxon>
        <taxon>Aspergillus</taxon>
        <taxon>Aspergillus subgen. Fumigati</taxon>
    </lineage>
</organism>
<dbReference type="Proteomes" id="UP000051487">
    <property type="component" value="Unassembled WGS sequence"/>
</dbReference>
<reference evidence="2 3" key="1">
    <citation type="submission" date="2015-11" db="EMBL/GenBank/DDBJ databases">
        <title>Aspergillus lentulus strain IFM 54703T.</title>
        <authorList>
            <person name="Kusuya Y."/>
            <person name="Sakai K."/>
            <person name="Kamei K."/>
            <person name="Takahashi H."/>
            <person name="Yaguchi T."/>
        </authorList>
    </citation>
    <scope>NUCLEOTIDE SEQUENCE [LARGE SCALE GENOMIC DNA]</scope>
    <source>
        <strain evidence="2 3">IFM 54703</strain>
    </source>
</reference>
<dbReference type="PANTHER" id="PTHR35563">
    <property type="entry name" value="BARREL METAL-DEPENDENT HYDROLASE, PUTATIVE (AFU_ORTHOLOGUE AFUA_1G16240)-RELATED"/>
    <property type="match status" value="1"/>
</dbReference>
<dbReference type="Gene3D" id="3.20.20.140">
    <property type="entry name" value="Metal-dependent hydrolases"/>
    <property type="match status" value="1"/>
</dbReference>
<feature type="domain" description="Amidohydrolase-related" evidence="1">
    <location>
        <begin position="21"/>
        <end position="275"/>
    </location>
</feature>
<dbReference type="InterPro" id="IPR032466">
    <property type="entry name" value="Metal_Hydrolase"/>
</dbReference>
<sequence length="328" mass="37709">MASVPLQTGTFPKKPVPPGAWDTHHHIFEPHRFPYAEGRHFTPAPATLEDLQAFERAIGVDHVCIAHGLSYGPDCSSLLYYLGLFGGEARGICVLDLESVTDELLDEYHAAGVRSVRLDFNRHKAMDNVDVQAQLIDATSKRLAEWGIHRWSIQIQQPHLEFWSHLRDVVNRSSVPIVVDHFALVAGSSYRANDHSTNIQNESYLSEAERVGLETLCETLKDGSLWMKLSAPYRCSNLAPEYNDLRWITRRFVQCNPRRMVWGSDWPHTQRHKDRAGRSTTSVEPFLKIDTRTWIESLSRWMSDDEWHLMWVDNPALLYDYQCLQKKA</sequence>
<comment type="caution">
    <text evidence="2">The sequence shown here is derived from an EMBL/GenBank/DDBJ whole genome shotgun (WGS) entry which is preliminary data.</text>
</comment>
<dbReference type="GO" id="GO:0016787">
    <property type="term" value="F:hydrolase activity"/>
    <property type="evidence" value="ECO:0007669"/>
    <property type="project" value="InterPro"/>
</dbReference>
<dbReference type="InterPro" id="IPR052358">
    <property type="entry name" value="Aro_Compnd_Degr_Hydrolases"/>
</dbReference>
<evidence type="ECO:0000313" key="3">
    <source>
        <dbReference type="Proteomes" id="UP000051487"/>
    </source>
</evidence>
<dbReference type="SUPFAM" id="SSF51556">
    <property type="entry name" value="Metallo-dependent hydrolases"/>
    <property type="match status" value="1"/>
</dbReference>
<dbReference type="AlphaFoldDB" id="A0AAN4T6B1"/>
<dbReference type="EMBL" id="BCLY01000001">
    <property type="protein sequence ID" value="GAQ02686.1"/>
    <property type="molecule type" value="Genomic_DNA"/>
</dbReference>
<proteinExistence type="predicted"/>
<gene>
    <name evidence="2" type="ORF">ALT_0007</name>
</gene>
<dbReference type="PANTHER" id="PTHR35563:SF2">
    <property type="entry name" value="BARREL METAL-DEPENDENT HYDROLASE, PUTATIVE (AFU_ORTHOLOGUE AFUA_1G16240)-RELATED"/>
    <property type="match status" value="1"/>
</dbReference>
<evidence type="ECO:0000259" key="1">
    <source>
        <dbReference type="Pfam" id="PF04909"/>
    </source>
</evidence>
<name>A0AAN4T6B1_ASPLE</name>
<evidence type="ECO:0000313" key="2">
    <source>
        <dbReference type="EMBL" id="GAQ02686.1"/>
    </source>
</evidence>
<dbReference type="InterPro" id="IPR006680">
    <property type="entry name" value="Amidohydro-rel"/>
</dbReference>
<dbReference type="Pfam" id="PF04909">
    <property type="entry name" value="Amidohydro_2"/>
    <property type="match status" value="1"/>
</dbReference>
<accession>A0AAN4T6B1</accession>